<comment type="caution">
    <text evidence="2">The sequence shown here is derived from an EMBL/GenBank/DDBJ whole genome shotgun (WGS) entry which is preliminary data.</text>
</comment>
<evidence type="ECO:0000313" key="3">
    <source>
        <dbReference type="Proteomes" id="UP001066276"/>
    </source>
</evidence>
<gene>
    <name evidence="2" type="ORF">NDU88_006912</name>
</gene>
<protein>
    <submittedName>
        <fullName evidence="2">Uncharacterized protein</fullName>
    </submittedName>
</protein>
<feature type="compositionally biased region" description="Basic and acidic residues" evidence="1">
    <location>
        <begin position="1"/>
        <end position="30"/>
    </location>
</feature>
<feature type="region of interest" description="Disordered" evidence="1">
    <location>
        <begin position="1"/>
        <end position="82"/>
    </location>
</feature>
<organism evidence="2 3">
    <name type="scientific">Pleurodeles waltl</name>
    <name type="common">Iberian ribbed newt</name>
    <dbReference type="NCBI Taxonomy" id="8319"/>
    <lineage>
        <taxon>Eukaryota</taxon>
        <taxon>Metazoa</taxon>
        <taxon>Chordata</taxon>
        <taxon>Craniata</taxon>
        <taxon>Vertebrata</taxon>
        <taxon>Euteleostomi</taxon>
        <taxon>Amphibia</taxon>
        <taxon>Batrachia</taxon>
        <taxon>Caudata</taxon>
        <taxon>Salamandroidea</taxon>
        <taxon>Salamandridae</taxon>
        <taxon>Pleurodelinae</taxon>
        <taxon>Pleurodeles</taxon>
    </lineage>
</organism>
<feature type="compositionally biased region" description="Basic and acidic residues" evidence="1">
    <location>
        <begin position="52"/>
        <end position="75"/>
    </location>
</feature>
<dbReference type="EMBL" id="JANPWB010000013">
    <property type="protein sequence ID" value="KAJ1109552.1"/>
    <property type="molecule type" value="Genomic_DNA"/>
</dbReference>
<evidence type="ECO:0000256" key="1">
    <source>
        <dbReference type="SAM" id="MobiDB-lite"/>
    </source>
</evidence>
<accession>A0AAV7N2F6</accession>
<evidence type="ECO:0000313" key="2">
    <source>
        <dbReference type="EMBL" id="KAJ1109552.1"/>
    </source>
</evidence>
<sequence>MGPCRETESVRRTEELGNAKEGGDRDRERNSQQGKQRQADAASARDVVPLARKGELHRSREETWHLRQERTKGEEALEPATF</sequence>
<dbReference type="Proteomes" id="UP001066276">
    <property type="component" value="Chromosome 9"/>
</dbReference>
<name>A0AAV7N2F6_PLEWA</name>
<proteinExistence type="predicted"/>
<dbReference type="AlphaFoldDB" id="A0AAV7N2F6"/>
<reference evidence="2" key="1">
    <citation type="journal article" date="2022" name="bioRxiv">
        <title>Sequencing and chromosome-scale assembly of the giantPleurodeles waltlgenome.</title>
        <authorList>
            <person name="Brown T."/>
            <person name="Elewa A."/>
            <person name="Iarovenko S."/>
            <person name="Subramanian E."/>
            <person name="Araus A.J."/>
            <person name="Petzold A."/>
            <person name="Susuki M."/>
            <person name="Suzuki K.-i.T."/>
            <person name="Hayashi T."/>
            <person name="Toyoda A."/>
            <person name="Oliveira C."/>
            <person name="Osipova E."/>
            <person name="Leigh N.D."/>
            <person name="Simon A."/>
            <person name="Yun M.H."/>
        </authorList>
    </citation>
    <scope>NUCLEOTIDE SEQUENCE</scope>
    <source>
        <strain evidence="2">20211129_DDA</strain>
        <tissue evidence="2">Liver</tissue>
    </source>
</reference>
<keyword evidence="3" id="KW-1185">Reference proteome</keyword>